<proteinExistence type="predicted"/>
<comment type="caution">
    <text evidence="2">The sequence shown here is derived from an EMBL/GenBank/DDBJ whole genome shotgun (WGS) entry which is preliminary data.</text>
</comment>
<evidence type="ECO:0000313" key="2">
    <source>
        <dbReference type="EMBL" id="GFD56251.1"/>
    </source>
</evidence>
<feature type="region of interest" description="Disordered" evidence="1">
    <location>
        <begin position="1"/>
        <end position="25"/>
    </location>
</feature>
<protein>
    <submittedName>
        <fullName evidence="2">Uncharacterized protein</fullName>
    </submittedName>
</protein>
<evidence type="ECO:0000256" key="1">
    <source>
        <dbReference type="SAM" id="MobiDB-lite"/>
    </source>
</evidence>
<dbReference type="EMBL" id="BKCJ011827342">
    <property type="protein sequence ID" value="GFD56251.1"/>
    <property type="molecule type" value="Genomic_DNA"/>
</dbReference>
<organism evidence="2">
    <name type="scientific">Tanacetum cinerariifolium</name>
    <name type="common">Dalmatian daisy</name>
    <name type="synonym">Chrysanthemum cinerariifolium</name>
    <dbReference type="NCBI Taxonomy" id="118510"/>
    <lineage>
        <taxon>Eukaryota</taxon>
        <taxon>Viridiplantae</taxon>
        <taxon>Streptophyta</taxon>
        <taxon>Embryophyta</taxon>
        <taxon>Tracheophyta</taxon>
        <taxon>Spermatophyta</taxon>
        <taxon>Magnoliopsida</taxon>
        <taxon>eudicotyledons</taxon>
        <taxon>Gunneridae</taxon>
        <taxon>Pentapetalae</taxon>
        <taxon>asterids</taxon>
        <taxon>campanulids</taxon>
        <taxon>Asterales</taxon>
        <taxon>Asteraceae</taxon>
        <taxon>Asteroideae</taxon>
        <taxon>Anthemideae</taxon>
        <taxon>Anthemidinae</taxon>
        <taxon>Tanacetum</taxon>
    </lineage>
</organism>
<feature type="compositionally biased region" description="Basic and acidic residues" evidence="1">
    <location>
        <begin position="8"/>
        <end position="18"/>
    </location>
</feature>
<sequence>GDGTTAGGHDDGQADIHRSSALQSGAFPVTDRLGRAIGVNADHFTNGINRFWKNRR</sequence>
<gene>
    <name evidence="2" type="ORF">Tci_928220</name>
</gene>
<reference evidence="2" key="1">
    <citation type="journal article" date="2019" name="Sci. Rep.">
        <title>Draft genome of Tanacetum cinerariifolium, the natural source of mosquito coil.</title>
        <authorList>
            <person name="Yamashiro T."/>
            <person name="Shiraishi A."/>
            <person name="Satake H."/>
            <person name="Nakayama K."/>
        </authorList>
    </citation>
    <scope>NUCLEOTIDE SEQUENCE</scope>
</reference>
<accession>A0A699XHA2</accession>
<name>A0A699XHA2_TANCI</name>
<dbReference type="AlphaFoldDB" id="A0A699XHA2"/>
<feature type="non-terminal residue" evidence="2">
    <location>
        <position position="1"/>
    </location>
</feature>